<organism evidence="2">
    <name type="scientific">Schizaphis graminum</name>
    <name type="common">Green bug aphid</name>
    <dbReference type="NCBI Taxonomy" id="13262"/>
    <lineage>
        <taxon>Eukaryota</taxon>
        <taxon>Metazoa</taxon>
        <taxon>Ecdysozoa</taxon>
        <taxon>Arthropoda</taxon>
        <taxon>Hexapoda</taxon>
        <taxon>Insecta</taxon>
        <taxon>Pterygota</taxon>
        <taxon>Neoptera</taxon>
        <taxon>Paraneoptera</taxon>
        <taxon>Hemiptera</taxon>
        <taxon>Sternorrhyncha</taxon>
        <taxon>Aphidomorpha</taxon>
        <taxon>Aphidoidea</taxon>
        <taxon>Aphididae</taxon>
        <taxon>Aphidini</taxon>
        <taxon>Schizaphis</taxon>
    </lineage>
</organism>
<sequence length="102" mass="11574">MFRYPSGVCHCVSLVLSFFCLAVAVTSRKMTIKTEITPLELLSPFKRKIAGYQIGSPSRHTTYLFAVSSHCISIIIYLYCDLASAYPIYYYISALEERPFSL</sequence>
<evidence type="ECO:0008006" key="3">
    <source>
        <dbReference type="Google" id="ProtNLM"/>
    </source>
</evidence>
<name>A0A2S2PJU2_SCHGA</name>
<dbReference type="EMBL" id="GGMR01016889">
    <property type="protein sequence ID" value="MBY29508.1"/>
    <property type="molecule type" value="Transcribed_RNA"/>
</dbReference>
<keyword evidence="1" id="KW-0732">Signal</keyword>
<protein>
    <recommendedName>
        <fullName evidence="3">Secreted protein</fullName>
    </recommendedName>
</protein>
<proteinExistence type="predicted"/>
<evidence type="ECO:0000256" key="1">
    <source>
        <dbReference type="SAM" id="SignalP"/>
    </source>
</evidence>
<feature type="signal peptide" evidence="1">
    <location>
        <begin position="1"/>
        <end position="24"/>
    </location>
</feature>
<feature type="chain" id="PRO_5015782235" description="Secreted protein" evidence="1">
    <location>
        <begin position="25"/>
        <end position="102"/>
    </location>
</feature>
<reference evidence="2" key="1">
    <citation type="submission" date="2018-04" db="EMBL/GenBank/DDBJ databases">
        <title>Transcriptome of Schizaphis graminum biotype I.</title>
        <authorList>
            <person name="Scully E.D."/>
            <person name="Geib S.M."/>
            <person name="Palmer N.A."/>
            <person name="Koch K."/>
            <person name="Bradshaw J."/>
            <person name="Heng-Moss T."/>
            <person name="Sarath G."/>
        </authorList>
    </citation>
    <scope>NUCLEOTIDE SEQUENCE</scope>
</reference>
<accession>A0A2S2PJU2</accession>
<evidence type="ECO:0000313" key="2">
    <source>
        <dbReference type="EMBL" id="MBY29508.1"/>
    </source>
</evidence>
<dbReference type="AlphaFoldDB" id="A0A2S2PJU2"/>
<gene>
    <name evidence="2" type="ORF">g.65444</name>
</gene>